<keyword evidence="13" id="KW-1185">Reference proteome</keyword>
<dbReference type="SUPFAM" id="SSF47384">
    <property type="entry name" value="Homodimeric domain of signal transducing histidine kinase"/>
    <property type="match status" value="1"/>
</dbReference>
<sequence length="399" mass="44172">MSGMIRRLRWKIVGISMLFVTLVLAAVFTGVMLTARSSLEQSSTRQLEEALRGEGYDGQNGQPCFVTEVYPSGTVRVMGSSYYQISEEDLLALVQECLSQQEESGLLTDYHLRYLRYDGALSIRIAFTDSTLEQSALRAMAGNLLLIALAALVVLLGCSYLLSGVAARPVERAWQEQQRFLSDASHELKTPLTVILSSADLLAESAPAEEQTYVENIRAESRRMKKLVEEMLTLFRAESVRRETAFSEVDLSDVVTDAALRFEPVVFESGRRLLYTIDEGLQVSGDRDALERLTGILLDNAVKYAPQGTDIRLTLTHQDRTACLAVENGGDPIPPEVAAHLFDRFYRADSSRTGTGFGLGLAIARAIVQNHRGNIICRSQEGVNRFSVTLPVLRQKEAQ</sequence>
<feature type="transmembrane region" description="Helical" evidence="10">
    <location>
        <begin position="140"/>
        <end position="162"/>
    </location>
</feature>
<keyword evidence="10" id="KW-1133">Transmembrane helix</keyword>
<dbReference type="PROSITE" id="PS50109">
    <property type="entry name" value="HIS_KIN"/>
    <property type="match status" value="1"/>
</dbReference>
<keyword evidence="10" id="KW-0472">Membrane</keyword>
<evidence type="ECO:0000256" key="1">
    <source>
        <dbReference type="ARBA" id="ARBA00000085"/>
    </source>
</evidence>
<dbReference type="SUPFAM" id="SSF55874">
    <property type="entry name" value="ATPase domain of HSP90 chaperone/DNA topoisomerase II/histidine kinase"/>
    <property type="match status" value="1"/>
</dbReference>
<dbReference type="Gene3D" id="3.30.565.10">
    <property type="entry name" value="Histidine kinase-like ATPase, C-terminal domain"/>
    <property type="match status" value="1"/>
</dbReference>
<dbReference type="AlphaFoldDB" id="A0A810Q8F0"/>
<dbReference type="CDD" id="cd00075">
    <property type="entry name" value="HATPase"/>
    <property type="match status" value="1"/>
</dbReference>
<keyword evidence="4" id="KW-0597">Phosphoprotein</keyword>
<evidence type="ECO:0000256" key="9">
    <source>
        <dbReference type="ARBA" id="ARBA00023012"/>
    </source>
</evidence>
<gene>
    <name evidence="12" type="ORF">MM50RIKEN_23100</name>
</gene>
<dbReference type="SMART" id="SM00388">
    <property type="entry name" value="HisKA"/>
    <property type="match status" value="1"/>
</dbReference>
<evidence type="ECO:0000256" key="2">
    <source>
        <dbReference type="ARBA" id="ARBA00004370"/>
    </source>
</evidence>
<accession>A0A810Q8F0</accession>
<comment type="subcellular location">
    <subcellularLocation>
        <location evidence="2">Membrane</location>
    </subcellularLocation>
</comment>
<dbReference type="InterPro" id="IPR036890">
    <property type="entry name" value="HATPase_C_sf"/>
</dbReference>
<dbReference type="Gene3D" id="1.10.287.130">
    <property type="match status" value="1"/>
</dbReference>
<dbReference type="GO" id="GO:0000156">
    <property type="term" value="F:phosphorelay response regulator activity"/>
    <property type="evidence" value="ECO:0007669"/>
    <property type="project" value="TreeGrafter"/>
</dbReference>
<reference evidence="12" key="1">
    <citation type="submission" date="2020-09" db="EMBL/GenBank/DDBJ databases">
        <title>New species isolated from human feces.</title>
        <authorList>
            <person name="Kitahara M."/>
            <person name="Shigeno Y."/>
            <person name="Shime M."/>
            <person name="Matsumoto Y."/>
            <person name="Nakamura S."/>
            <person name="Motooka D."/>
            <person name="Fukuoka S."/>
            <person name="Nishikawa H."/>
            <person name="Benno Y."/>
        </authorList>
    </citation>
    <scope>NUCLEOTIDE SEQUENCE</scope>
    <source>
        <strain evidence="12">MM50</strain>
    </source>
</reference>
<keyword evidence="10" id="KW-0812">Transmembrane</keyword>
<dbReference type="EMBL" id="AP023418">
    <property type="protein sequence ID" value="BCK82547.1"/>
    <property type="molecule type" value="Genomic_DNA"/>
</dbReference>
<name>A0A810Q8F0_9FIRM</name>
<dbReference type="InterPro" id="IPR005467">
    <property type="entry name" value="His_kinase_dom"/>
</dbReference>
<dbReference type="GO" id="GO:0005524">
    <property type="term" value="F:ATP binding"/>
    <property type="evidence" value="ECO:0007669"/>
    <property type="project" value="UniProtKB-KW"/>
</dbReference>
<keyword evidence="9" id="KW-0902">Two-component regulatory system</keyword>
<dbReference type="InterPro" id="IPR036097">
    <property type="entry name" value="HisK_dim/P_sf"/>
</dbReference>
<dbReference type="InterPro" id="IPR004358">
    <property type="entry name" value="Sig_transdc_His_kin-like_C"/>
</dbReference>
<evidence type="ECO:0000256" key="5">
    <source>
        <dbReference type="ARBA" id="ARBA00022679"/>
    </source>
</evidence>
<evidence type="ECO:0000256" key="8">
    <source>
        <dbReference type="ARBA" id="ARBA00022840"/>
    </source>
</evidence>
<dbReference type="KEGG" id="vcop:MM50RIKEN_23100"/>
<dbReference type="PANTHER" id="PTHR42878:SF7">
    <property type="entry name" value="SENSOR HISTIDINE KINASE GLRK"/>
    <property type="match status" value="1"/>
</dbReference>
<dbReference type="InterPro" id="IPR050351">
    <property type="entry name" value="BphY/WalK/GraS-like"/>
</dbReference>
<dbReference type="PRINTS" id="PR00344">
    <property type="entry name" value="BCTRLSENSOR"/>
</dbReference>
<evidence type="ECO:0000256" key="3">
    <source>
        <dbReference type="ARBA" id="ARBA00012438"/>
    </source>
</evidence>
<dbReference type="GO" id="GO:0000155">
    <property type="term" value="F:phosphorelay sensor kinase activity"/>
    <property type="evidence" value="ECO:0007669"/>
    <property type="project" value="InterPro"/>
</dbReference>
<dbReference type="EC" id="2.7.13.3" evidence="3"/>
<dbReference type="InterPro" id="IPR003661">
    <property type="entry name" value="HisK_dim/P_dom"/>
</dbReference>
<feature type="transmembrane region" description="Helical" evidence="10">
    <location>
        <begin position="12"/>
        <end position="35"/>
    </location>
</feature>
<evidence type="ECO:0000259" key="11">
    <source>
        <dbReference type="PROSITE" id="PS50109"/>
    </source>
</evidence>
<evidence type="ECO:0000313" key="12">
    <source>
        <dbReference type="EMBL" id="BCK82547.1"/>
    </source>
</evidence>
<protein>
    <recommendedName>
        <fullName evidence="3">histidine kinase</fullName>
        <ecNumber evidence="3">2.7.13.3</ecNumber>
    </recommendedName>
</protein>
<dbReference type="Pfam" id="PF00512">
    <property type="entry name" value="HisKA"/>
    <property type="match status" value="1"/>
</dbReference>
<dbReference type="GO" id="GO:0007234">
    <property type="term" value="P:osmosensory signaling via phosphorelay pathway"/>
    <property type="evidence" value="ECO:0007669"/>
    <property type="project" value="TreeGrafter"/>
</dbReference>
<keyword evidence="8" id="KW-0067">ATP-binding</keyword>
<proteinExistence type="predicted"/>
<evidence type="ECO:0000256" key="4">
    <source>
        <dbReference type="ARBA" id="ARBA00022553"/>
    </source>
</evidence>
<dbReference type="CDD" id="cd00082">
    <property type="entry name" value="HisKA"/>
    <property type="match status" value="1"/>
</dbReference>
<keyword evidence="5" id="KW-0808">Transferase</keyword>
<feature type="domain" description="Histidine kinase" evidence="11">
    <location>
        <begin position="183"/>
        <end position="394"/>
    </location>
</feature>
<evidence type="ECO:0000313" key="13">
    <source>
        <dbReference type="Proteomes" id="UP000681035"/>
    </source>
</evidence>
<organism evidence="12 13">
    <name type="scientific">Vescimonas coprocola</name>
    <dbReference type="NCBI Taxonomy" id="2714355"/>
    <lineage>
        <taxon>Bacteria</taxon>
        <taxon>Bacillati</taxon>
        <taxon>Bacillota</taxon>
        <taxon>Clostridia</taxon>
        <taxon>Eubacteriales</taxon>
        <taxon>Oscillospiraceae</taxon>
        <taxon>Vescimonas</taxon>
    </lineage>
</organism>
<evidence type="ECO:0000256" key="7">
    <source>
        <dbReference type="ARBA" id="ARBA00022777"/>
    </source>
</evidence>
<evidence type="ECO:0000256" key="6">
    <source>
        <dbReference type="ARBA" id="ARBA00022741"/>
    </source>
</evidence>
<keyword evidence="6" id="KW-0547">Nucleotide-binding</keyword>
<keyword evidence="7 12" id="KW-0418">Kinase</keyword>
<dbReference type="InterPro" id="IPR003594">
    <property type="entry name" value="HATPase_dom"/>
</dbReference>
<evidence type="ECO:0000256" key="10">
    <source>
        <dbReference type="SAM" id="Phobius"/>
    </source>
</evidence>
<dbReference type="Proteomes" id="UP000681035">
    <property type="component" value="Chromosome"/>
</dbReference>
<dbReference type="RefSeq" id="WP_213541108.1">
    <property type="nucleotide sequence ID" value="NZ_AP023418.1"/>
</dbReference>
<dbReference type="FunFam" id="1.10.287.130:FF:000001">
    <property type="entry name" value="Two-component sensor histidine kinase"/>
    <property type="match status" value="1"/>
</dbReference>
<dbReference type="GO" id="GO:0030295">
    <property type="term" value="F:protein kinase activator activity"/>
    <property type="evidence" value="ECO:0007669"/>
    <property type="project" value="TreeGrafter"/>
</dbReference>
<dbReference type="PANTHER" id="PTHR42878">
    <property type="entry name" value="TWO-COMPONENT HISTIDINE KINASE"/>
    <property type="match status" value="1"/>
</dbReference>
<dbReference type="Pfam" id="PF02518">
    <property type="entry name" value="HATPase_c"/>
    <property type="match status" value="1"/>
</dbReference>
<comment type="catalytic activity">
    <reaction evidence="1">
        <text>ATP + protein L-histidine = ADP + protein N-phospho-L-histidine.</text>
        <dbReference type="EC" id="2.7.13.3"/>
    </reaction>
</comment>
<dbReference type="SMART" id="SM00387">
    <property type="entry name" value="HATPase_c"/>
    <property type="match status" value="1"/>
</dbReference>